<comment type="caution">
    <text evidence="6">The sequence shown here is derived from an EMBL/GenBank/DDBJ whole genome shotgun (WGS) entry which is preliminary data.</text>
</comment>
<evidence type="ECO:0000313" key="7">
    <source>
        <dbReference type="Proteomes" id="UP001476247"/>
    </source>
</evidence>
<dbReference type="Proteomes" id="UP001476247">
    <property type="component" value="Unassembled WGS sequence"/>
</dbReference>
<keyword evidence="3" id="KW-1133">Transmembrane helix</keyword>
<keyword evidence="7" id="KW-1185">Reference proteome</keyword>
<keyword evidence="4" id="KW-0496">Mitochondrion</keyword>
<dbReference type="EMBL" id="BAABUJ010000012">
    <property type="protein sequence ID" value="GAA5799421.1"/>
    <property type="molecule type" value="Genomic_DNA"/>
</dbReference>
<evidence type="ECO:0008006" key="8">
    <source>
        <dbReference type="Google" id="ProtNLM"/>
    </source>
</evidence>
<keyword evidence="2" id="KW-0812">Transmembrane</keyword>
<organism evidence="6 7">
    <name type="scientific">Helicostylum pulchrum</name>
    <dbReference type="NCBI Taxonomy" id="562976"/>
    <lineage>
        <taxon>Eukaryota</taxon>
        <taxon>Fungi</taxon>
        <taxon>Fungi incertae sedis</taxon>
        <taxon>Mucoromycota</taxon>
        <taxon>Mucoromycotina</taxon>
        <taxon>Mucoromycetes</taxon>
        <taxon>Mucorales</taxon>
        <taxon>Mucorineae</taxon>
        <taxon>Mucoraceae</taxon>
        <taxon>Helicostylum</taxon>
    </lineage>
</organism>
<protein>
    <recommendedName>
        <fullName evidence="8">Nuclear control of ATPase protein 2</fullName>
    </recommendedName>
</protein>
<evidence type="ECO:0000256" key="2">
    <source>
        <dbReference type="ARBA" id="ARBA00022692"/>
    </source>
</evidence>
<evidence type="ECO:0000256" key="1">
    <source>
        <dbReference type="ARBA" id="ARBA00004225"/>
    </source>
</evidence>
<sequence length="674" mass="77005">MTTFVNEQVKKLDSALSNHFEKNLIATKSLDLSALTEKDQFLFQASQALDFSNNNLPSFESVQEYLEKYQTTYKDSSSVYAEIEWLFVAKCTIAIYGQVFSDVLNSTLPTSEAIDYWNDIHGNTLQEIYYALQTKADSIDFIVAPSRIYYLLKNTAQNITGTSTAVQQVKSLFSSSDYVLSQLFPIHASIKPTNTYASNKVKPFSALNFFTLSSFHNRPLILEIIRHEVALKKRSLQQLRSQQAASLGVLLLTPPQFNQEQDDFAVSMADQTKGCIEMIKYVMGTSTGSKQDADKLQQRNVHHLQRHLDSMSDIQCCSASDITAELYGVVKSWSTVYNRNLRSEQASYGIPSVITRYWIPTVVSYFVGNWAIRYGLKRKEDIIHCVEELGKTAHDFALNWVWKPVLKVYETIRLKDQRLSILSKQGLQSDLDVSVKKVYEYIDILLTSCEMSLERMMLGFAKDNLRLSELELSRLASDIREGDMSVLLKEYEKEIKNPLKNVIAGDLLQTMLIQVQKTKVDVDLAMSALDKLLKSNELNFAFLAVAPSMLLTWASVSWLKNTFQGRSQQKMKKTGLPMRETLRRIERQLIHDSTELNEWTVSGEEDRANQAECEAQGILLCEVHLLRAYACSLPLRNSTRARFMEDVRDLENTDLTSEQKIQTIARMNRFWSFL</sequence>
<keyword evidence="5" id="KW-0472">Membrane</keyword>
<gene>
    <name evidence="6" type="ORF">HPULCUR_004836</name>
</gene>
<evidence type="ECO:0000256" key="5">
    <source>
        <dbReference type="ARBA" id="ARBA00023136"/>
    </source>
</evidence>
<name>A0ABP9XXI1_9FUNG</name>
<evidence type="ECO:0000256" key="3">
    <source>
        <dbReference type="ARBA" id="ARBA00022989"/>
    </source>
</evidence>
<accession>A0ABP9XXI1</accession>
<proteinExistence type="predicted"/>
<dbReference type="InterPro" id="IPR013946">
    <property type="entry name" value="NCA2-like"/>
</dbReference>
<evidence type="ECO:0000256" key="4">
    <source>
        <dbReference type="ARBA" id="ARBA00023128"/>
    </source>
</evidence>
<dbReference type="PANTHER" id="PTHR28234">
    <property type="entry name" value="NUCLEAR CONTROL OF ATPASE PROTEIN 2"/>
    <property type="match status" value="1"/>
</dbReference>
<dbReference type="PANTHER" id="PTHR28234:SF1">
    <property type="entry name" value="NUCLEAR CONTROL OF ATPASE PROTEIN 2"/>
    <property type="match status" value="1"/>
</dbReference>
<dbReference type="Pfam" id="PF08637">
    <property type="entry name" value="NCA2"/>
    <property type="match status" value="2"/>
</dbReference>
<comment type="subcellular location">
    <subcellularLocation>
        <location evidence="1">Mitochondrion membrane</location>
        <topology evidence="1">Multi-pass membrane protein</topology>
    </subcellularLocation>
</comment>
<evidence type="ECO:0000313" key="6">
    <source>
        <dbReference type="EMBL" id="GAA5799421.1"/>
    </source>
</evidence>
<reference evidence="6 7" key="1">
    <citation type="submission" date="2024-04" db="EMBL/GenBank/DDBJ databases">
        <title>genome sequences of Mucor flavus KT1a and Helicostylum pulchrum KT1b strains isolation_sourced from the surface of a dry-aged beef.</title>
        <authorList>
            <person name="Toyotome T."/>
            <person name="Hosono M."/>
            <person name="Torimaru M."/>
            <person name="Fukuda K."/>
            <person name="Mikami N."/>
        </authorList>
    </citation>
    <scope>NUCLEOTIDE SEQUENCE [LARGE SCALE GENOMIC DNA]</scope>
    <source>
        <strain evidence="6 7">KT1b</strain>
    </source>
</reference>